<evidence type="ECO:0008006" key="3">
    <source>
        <dbReference type="Google" id="ProtNLM"/>
    </source>
</evidence>
<dbReference type="Proteomes" id="UP000694700">
    <property type="component" value="Unplaced"/>
</dbReference>
<dbReference type="Ensembl" id="ENSCCRT00015036646.1">
    <property type="protein sequence ID" value="ENSCCRP00015035416.1"/>
    <property type="gene ID" value="ENSCCRG00015014782.1"/>
</dbReference>
<dbReference type="AlphaFoldDB" id="A0A8C1UCQ7"/>
<organism evidence="1 2">
    <name type="scientific">Cyprinus carpio</name>
    <name type="common">Common carp</name>
    <dbReference type="NCBI Taxonomy" id="7962"/>
    <lineage>
        <taxon>Eukaryota</taxon>
        <taxon>Metazoa</taxon>
        <taxon>Chordata</taxon>
        <taxon>Craniata</taxon>
        <taxon>Vertebrata</taxon>
        <taxon>Euteleostomi</taxon>
        <taxon>Actinopterygii</taxon>
        <taxon>Neopterygii</taxon>
        <taxon>Teleostei</taxon>
        <taxon>Ostariophysi</taxon>
        <taxon>Cypriniformes</taxon>
        <taxon>Cyprinidae</taxon>
        <taxon>Cyprininae</taxon>
        <taxon>Cyprinus</taxon>
    </lineage>
</organism>
<sequence length="84" mass="9836">LILNEERVVTVSISNVSVRDAGVYWCGAETRDTYLTFISLNTKIQRKITLKTLNIRQEKEEEQYNSELHCVCLYIYCADKMFSH</sequence>
<evidence type="ECO:0000313" key="1">
    <source>
        <dbReference type="Ensembl" id="ENSCCRP00015035416.1"/>
    </source>
</evidence>
<name>A0A8C1UCQ7_CYPCA</name>
<reference evidence="1" key="1">
    <citation type="submission" date="2025-08" db="UniProtKB">
        <authorList>
            <consortium name="Ensembl"/>
        </authorList>
    </citation>
    <scope>IDENTIFICATION</scope>
</reference>
<protein>
    <recommendedName>
        <fullName evidence="3">Immunoglobulin V-set domain-containing protein</fullName>
    </recommendedName>
</protein>
<evidence type="ECO:0000313" key="2">
    <source>
        <dbReference type="Proteomes" id="UP000694700"/>
    </source>
</evidence>
<accession>A0A8C1UCQ7</accession>
<dbReference type="Gene3D" id="2.60.40.10">
    <property type="entry name" value="Immunoglobulins"/>
    <property type="match status" value="1"/>
</dbReference>
<proteinExistence type="predicted"/>
<dbReference type="InterPro" id="IPR013783">
    <property type="entry name" value="Ig-like_fold"/>
</dbReference>
<dbReference type="SUPFAM" id="SSF48726">
    <property type="entry name" value="Immunoglobulin"/>
    <property type="match status" value="1"/>
</dbReference>
<dbReference type="InterPro" id="IPR036179">
    <property type="entry name" value="Ig-like_dom_sf"/>
</dbReference>